<accession>A0A848LDA5</accession>
<organism evidence="1 2">
    <name type="scientific">Pyxidicoccus fallax</name>
    <dbReference type="NCBI Taxonomy" id="394095"/>
    <lineage>
        <taxon>Bacteria</taxon>
        <taxon>Pseudomonadati</taxon>
        <taxon>Myxococcota</taxon>
        <taxon>Myxococcia</taxon>
        <taxon>Myxococcales</taxon>
        <taxon>Cystobacterineae</taxon>
        <taxon>Myxococcaceae</taxon>
        <taxon>Pyxidicoccus</taxon>
    </lineage>
</organism>
<name>A0A848LDA5_9BACT</name>
<reference evidence="1 2" key="1">
    <citation type="submission" date="2020-04" db="EMBL/GenBank/DDBJ databases">
        <title>Draft genome of Pyxidicoccus fallax type strain.</title>
        <authorList>
            <person name="Whitworth D.E."/>
        </authorList>
    </citation>
    <scope>NUCLEOTIDE SEQUENCE [LARGE SCALE GENOMIC DNA]</scope>
    <source>
        <strain evidence="1 2">DSM 14698</strain>
    </source>
</reference>
<comment type="caution">
    <text evidence="1">The sequence shown here is derived from an EMBL/GenBank/DDBJ whole genome shotgun (WGS) entry which is preliminary data.</text>
</comment>
<protein>
    <submittedName>
        <fullName evidence="1">Uncharacterized protein</fullName>
    </submittedName>
</protein>
<evidence type="ECO:0000313" key="2">
    <source>
        <dbReference type="Proteomes" id="UP000518300"/>
    </source>
</evidence>
<dbReference type="AlphaFoldDB" id="A0A848LDA5"/>
<sequence>MELQMDVSVARVSPRPVHKTGIAAGPQPRLCSLEQALAYRNDQILYKFQERWSVSFEEASELFEETKKWMWLQVAARLRPGSPPLAMTVALAMVDEMLHTFILFTREYIQYCDDNYGVYLHHTPMTKKQKDAQLERFHEDPEAMLAAEACFLSDMYSFTYELLGEETVVKWYSQYPAKYSGARMAALSKSNGRRFTQVEAVEESSTCP</sequence>
<dbReference type="EMBL" id="JABBJJ010000084">
    <property type="protein sequence ID" value="NMO16989.1"/>
    <property type="molecule type" value="Genomic_DNA"/>
</dbReference>
<evidence type="ECO:0000313" key="1">
    <source>
        <dbReference type="EMBL" id="NMO16989.1"/>
    </source>
</evidence>
<keyword evidence="2" id="KW-1185">Reference proteome</keyword>
<gene>
    <name evidence="1" type="ORF">HG543_19310</name>
</gene>
<dbReference type="RefSeq" id="WP_169346275.1">
    <property type="nucleotide sequence ID" value="NZ_JABBJJ010000084.1"/>
</dbReference>
<dbReference type="Proteomes" id="UP000518300">
    <property type="component" value="Unassembled WGS sequence"/>
</dbReference>
<proteinExistence type="predicted"/>